<accession>A0A8S5VFV9</accession>
<dbReference type="Gene3D" id="3.30.2000.30">
    <property type="match status" value="1"/>
</dbReference>
<dbReference type="EMBL" id="BK016262">
    <property type="protein sequence ID" value="DAG05612.1"/>
    <property type="molecule type" value="Genomic_DNA"/>
</dbReference>
<evidence type="ECO:0000313" key="1">
    <source>
        <dbReference type="EMBL" id="DAG05612.1"/>
    </source>
</evidence>
<proteinExistence type="predicted"/>
<reference evidence="1" key="1">
    <citation type="journal article" date="2021" name="Proc. Natl. Acad. Sci. U.S.A.">
        <title>A Catalog of Tens of Thousands of Viruses from Human Metagenomes Reveals Hidden Associations with Chronic Diseases.</title>
        <authorList>
            <person name="Tisza M.J."/>
            <person name="Buck C.B."/>
        </authorList>
    </citation>
    <scope>NUCLEOTIDE SEQUENCE</scope>
    <source>
        <strain evidence="1">Ct3R43</strain>
    </source>
</reference>
<sequence length="131" mass="14862">MIDFENTFVDAVRTAVTKKFPKATVVSEYVPKPSSFPHVYIRETDNVSEASTFRLNGGEVNARLSYTVDVFSNKKSGKKSECKAVMAAVDETMQSYNFQRTFCNPFPNENDASIYRMVARYSKLQSTKMEV</sequence>
<dbReference type="InterPro" id="IPR053745">
    <property type="entry name" value="Viral_Tail_Comp_sf"/>
</dbReference>
<protein>
    <submittedName>
        <fullName evidence="1">Uncharacterized protein</fullName>
    </submittedName>
</protein>
<organism evidence="1">
    <name type="scientific">Siphoviridae sp. ct3R43</name>
    <dbReference type="NCBI Taxonomy" id="2825321"/>
    <lineage>
        <taxon>Viruses</taxon>
        <taxon>Duplodnaviria</taxon>
        <taxon>Heunggongvirae</taxon>
        <taxon>Uroviricota</taxon>
        <taxon>Caudoviricetes</taxon>
    </lineage>
</organism>
<name>A0A8S5VFV9_9CAUD</name>